<evidence type="ECO:0000256" key="3">
    <source>
        <dbReference type="ARBA" id="ARBA00006958"/>
    </source>
</evidence>
<dbReference type="AlphaFoldDB" id="W5NIP3"/>
<evidence type="ECO:0000256" key="5">
    <source>
        <dbReference type="ARBA" id="ARBA00022723"/>
    </source>
</evidence>
<feature type="domain" description="DDE Tnp4" evidence="8">
    <location>
        <begin position="182"/>
        <end position="336"/>
    </location>
</feature>
<keyword evidence="4" id="KW-0540">Nuclease</keyword>
<comment type="similarity">
    <text evidence="3">Belongs to the HARBI1 family.</text>
</comment>
<dbReference type="GO" id="GO:0004518">
    <property type="term" value="F:nuclease activity"/>
    <property type="evidence" value="ECO:0007669"/>
    <property type="project" value="UniProtKB-KW"/>
</dbReference>
<dbReference type="eggNOG" id="KOG4585">
    <property type="taxonomic scope" value="Eukaryota"/>
</dbReference>
<dbReference type="GO" id="GO:0016787">
    <property type="term" value="F:hydrolase activity"/>
    <property type="evidence" value="ECO:0007669"/>
    <property type="project" value="UniProtKB-KW"/>
</dbReference>
<proteinExistence type="inferred from homology"/>
<dbReference type="Pfam" id="PF13359">
    <property type="entry name" value="DDE_Tnp_4"/>
    <property type="match status" value="1"/>
</dbReference>
<protein>
    <submittedName>
        <fullName evidence="9">Si:ch73-257c13.2</fullName>
    </submittedName>
</protein>
<dbReference type="EMBL" id="AHAT01009262">
    <property type="status" value="NOT_ANNOTATED_CDS"/>
    <property type="molecule type" value="Genomic_DNA"/>
</dbReference>
<evidence type="ECO:0000313" key="9">
    <source>
        <dbReference type="Ensembl" id="ENSLOCP00000020502.1"/>
    </source>
</evidence>
<keyword evidence="6" id="KW-0378">Hydrolase</keyword>
<dbReference type="GO" id="GO:0046872">
    <property type="term" value="F:metal ion binding"/>
    <property type="evidence" value="ECO:0007669"/>
    <property type="project" value="UniProtKB-KW"/>
</dbReference>
<evidence type="ECO:0000256" key="7">
    <source>
        <dbReference type="ARBA" id="ARBA00023242"/>
    </source>
</evidence>
<evidence type="ECO:0000256" key="6">
    <source>
        <dbReference type="ARBA" id="ARBA00022801"/>
    </source>
</evidence>
<organism evidence="9 10">
    <name type="scientific">Lepisosteus oculatus</name>
    <name type="common">Spotted gar</name>
    <dbReference type="NCBI Taxonomy" id="7918"/>
    <lineage>
        <taxon>Eukaryota</taxon>
        <taxon>Metazoa</taxon>
        <taxon>Chordata</taxon>
        <taxon>Craniata</taxon>
        <taxon>Vertebrata</taxon>
        <taxon>Euteleostomi</taxon>
        <taxon>Actinopterygii</taxon>
        <taxon>Neopterygii</taxon>
        <taxon>Holostei</taxon>
        <taxon>Semionotiformes</taxon>
        <taxon>Lepisosteidae</taxon>
        <taxon>Lepisosteus</taxon>
    </lineage>
</organism>
<evidence type="ECO:0000256" key="2">
    <source>
        <dbReference type="ARBA" id="ARBA00004123"/>
    </source>
</evidence>
<name>W5NIP3_LEPOC</name>
<accession>W5NIP3</accession>
<reference evidence="9" key="3">
    <citation type="submission" date="2025-09" db="UniProtKB">
        <authorList>
            <consortium name="Ensembl"/>
        </authorList>
    </citation>
    <scope>IDENTIFICATION</scope>
</reference>
<dbReference type="GO" id="GO:0005634">
    <property type="term" value="C:nucleus"/>
    <property type="evidence" value="ECO:0007669"/>
    <property type="project" value="UniProtKB-SubCell"/>
</dbReference>
<dbReference type="GeneTree" id="ENSGT00940000174412"/>
<dbReference type="HOGENOM" id="CLU_680694_0_0_1"/>
<keyword evidence="5" id="KW-0479">Metal-binding</keyword>
<dbReference type="STRING" id="7918.ENSLOCP00000020502"/>
<dbReference type="Bgee" id="ENSLOCG00000016599">
    <property type="expression patterns" value="Expressed in ovary and 13 other cell types or tissues"/>
</dbReference>
<reference evidence="10" key="1">
    <citation type="submission" date="2011-12" db="EMBL/GenBank/DDBJ databases">
        <title>The Draft Genome of Lepisosteus oculatus.</title>
        <authorList>
            <consortium name="The Broad Institute Genome Assembly &amp; Analysis Group"/>
            <consortium name="Computational R&amp;D Group"/>
            <consortium name="and Sequencing Platform"/>
            <person name="Di Palma F."/>
            <person name="Alfoldi J."/>
            <person name="Johnson J."/>
            <person name="Berlin A."/>
            <person name="Gnerre S."/>
            <person name="Jaffe D."/>
            <person name="MacCallum I."/>
            <person name="Young S."/>
            <person name="Walker B.J."/>
            <person name="Lander E.S."/>
            <person name="Lindblad-Toh K."/>
        </authorList>
    </citation>
    <scope>NUCLEOTIDE SEQUENCE [LARGE SCALE GENOMIC DNA]</scope>
</reference>
<evidence type="ECO:0000259" key="8">
    <source>
        <dbReference type="Pfam" id="PF13359"/>
    </source>
</evidence>
<dbReference type="PANTHER" id="PTHR22930">
    <property type="match status" value="1"/>
</dbReference>
<evidence type="ECO:0000313" key="10">
    <source>
        <dbReference type="Proteomes" id="UP000018468"/>
    </source>
</evidence>
<keyword evidence="10" id="KW-1185">Reference proteome</keyword>
<dbReference type="InterPro" id="IPR045249">
    <property type="entry name" value="HARBI1-like"/>
</dbReference>
<dbReference type="OMA" id="CCILYNM"/>
<dbReference type="Ensembl" id="ENSLOCT00000020537.1">
    <property type="protein sequence ID" value="ENSLOCP00000020502.1"/>
    <property type="gene ID" value="ENSLOCG00000016599.1"/>
</dbReference>
<reference evidence="9" key="2">
    <citation type="submission" date="2025-08" db="UniProtKB">
        <authorList>
            <consortium name="Ensembl"/>
        </authorList>
    </citation>
    <scope>IDENTIFICATION</scope>
</reference>
<dbReference type="PANTHER" id="PTHR22930:SF237">
    <property type="entry name" value="SI:CH73-257C13.2"/>
    <property type="match status" value="1"/>
</dbReference>
<evidence type="ECO:0000256" key="1">
    <source>
        <dbReference type="ARBA" id="ARBA00001968"/>
    </source>
</evidence>
<dbReference type="InterPro" id="IPR027806">
    <property type="entry name" value="HARBI1_dom"/>
</dbReference>
<comment type="cofactor">
    <cofactor evidence="1">
        <name>a divalent metal cation</name>
        <dbReference type="ChEBI" id="CHEBI:60240"/>
    </cofactor>
</comment>
<dbReference type="InParanoid" id="W5NIP3"/>
<sequence length="399" mass="44364">MSLMTGFAFLFAEELDASDNIPFVTDALRHLQDCLNVPMINFKSPVNYRRDETKVKNYINAVIPHYSISEFQTHFQLTPTQVEGLIAELEPFYSNLMGRKWPLRNVVLASLWTLATLESYRDVADRFETSKSVICGHLHEFCALVAEHLSGTLRWPAGEAAEASVRGFAAAGFPGTLCAVGACHIPVEKPQGVPDPEEYFNSKHFYSINLTACCDHAGRFVHVSSEHPGSWHNSRVLRVTDIGKALEGDPQSLLSGFHIVGDASYPLSEHLLTPFPDSGPLLPRMGRYNWKLHTVLKILDGSFFALKCRFRRLKSLQMHSVAKTSAAVKTCCILYNLCLETSGSLQIEDIDCEIVPQEPFHLLPDGHCGNPAGTAKRKAIAASLANRGLRARRRKKTED</sequence>
<evidence type="ECO:0000256" key="4">
    <source>
        <dbReference type="ARBA" id="ARBA00022722"/>
    </source>
</evidence>
<comment type="subcellular location">
    <subcellularLocation>
        <location evidence="2">Nucleus</location>
    </subcellularLocation>
</comment>
<dbReference type="Proteomes" id="UP000018468">
    <property type="component" value="Linkage group LG1"/>
</dbReference>
<keyword evidence="7" id="KW-0539">Nucleus</keyword>